<accession>A0A9Q0KQ83</accession>
<feature type="coiled-coil region" evidence="1">
    <location>
        <begin position="179"/>
        <end position="210"/>
    </location>
</feature>
<feature type="region of interest" description="Disordered" evidence="2">
    <location>
        <begin position="545"/>
        <end position="570"/>
    </location>
</feature>
<dbReference type="EMBL" id="JAMYWD010000004">
    <property type="protein sequence ID" value="KAJ4974660.1"/>
    <property type="molecule type" value="Genomic_DNA"/>
</dbReference>
<dbReference type="AlphaFoldDB" id="A0A9Q0KQ83"/>
<reference evidence="3" key="1">
    <citation type="journal article" date="2023" name="Plant J.">
        <title>The genome of the king protea, Protea cynaroides.</title>
        <authorList>
            <person name="Chang J."/>
            <person name="Duong T.A."/>
            <person name="Schoeman C."/>
            <person name="Ma X."/>
            <person name="Roodt D."/>
            <person name="Barker N."/>
            <person name="Li Z."/>
            <person name="Van de Peer Y."/>
            <person name="Mizrachi E."/>
        </authorList>
    </citation>
    <scope>NUCLEOTIDE SEQUENCE</scope>
    <source>
        <tissue evidence="3">Young leaves</tissue>
    </source>
</reference>
<dbReference type="PANTHER" id="PTHR36390">
    <property type="entry name" value="MYOSIN HEAVY CHAIN-LIKE PROTEIN"/>
    <property type="match status" value="1"/>
</dbReference>
<proteinExistence type="predicted"/>
<organism evidence="3 4">
    <name type="scientific">Protea cynaroides</name>
    <dbReference type="NCBI Taxonomy" id="273540"/>
    <lineage>
        <taxon>Eukaryota</taxon>
        <taxon>Viridiplantae</taxon>
        <taxon>Streptophyta</taxon>
        <taxon>Embryophyta</taxon>
        <taxon>Tracheophyta</taxon>
        <taxon>Spermatophyta</taxon>
        <taxon>Magnoliopsida</taxon>
        <taxon>Proteales</taxon>
        <taxon>Proteaceae</taxon>
        <taxon>Protea</taxon>
    </lineage>
</organism>
<dbReference type="PANTHER" id="PTHR36390:SF1">
    <property type="entry name" value="MYOSIN HEAVY CHAIN-LIKE PROTEIN"/>
    <property type="match status" value="1"/>
</dbReference>
<gene>
    <name evidence="3" type="ORF">NE237_007834</name>
</gene>
<protein>
    <submittedName>
        <fullName evidence="3">Uncharacterized protein</fullName>
    </submittedName>
</protein>
<evidence type="ECO:0000313" key="4">
    <source>
        <dbReference type="Proteomes" id="UP001141806"/>
    </source>
</evidence>
<name>A0A9Q0KQ83_9MAGN</name>
<evidence type="ECO:0000256" key="2">
    <source>
        <dbReference type="SAM" id="MobiDB-lite"/>
    </source>
</evidence>
<evidence type="ECO:0000313" key="3">
    <source>
        <dbReference type="EMBL" id="KAJ4974660.1"/>
    </source>
</evidence>
<keyword evidence="4" id="KW-1185">Reference proteome</keyword>
<feature type="compositionally biased region" description="Basic and acidic residues" evidence="2">
    <location>
        <begin position="548"/>
        <end position="559"/>
    </location>
</feature>
<sequence length="570" mass="66226">MWALLPLRVLLPKPISTIGFGRTDFLIFFLGAGFGVLTTTDKVWILREVAGDSFEDILRLRGFLPFGMSSSFRSDNDSSFNIDELLHLGMMCTELRREKDMLRESQYRSTELIKRLEFDIKSLLEARLEDRKYIQELESEIRHYSMEMGHLQDQLNLRSIEANCLGERVHSLEVKLVEFGNLNDKVKKLREELENSKSEHLFLMQELENREGELHDSRLYIEKLEESISSMALEYQCEIESTKLDLMTMEQRSFEAKKFQEAADQEKAQADVLTEEFEVQFQNAQKMIEFLEDENKELKENLGVSERNARIFWQKVEEHLGGWLKNEERSKNGIQSSGSKLENIFSASEDIGTCEEVLGPLLSNLVVVAASYEDLKEDMEKTSHQIHEYELLVEQLKAELREEKSKAKEEAEDLTQEMAEMRYQIMEMLEQECKRRAFIEQVSLRRIAELEEQVRKEQRKSSIAIRQLCEMQKLAESRSMEVRGAENVWEGLNISPQRDEVCSCGDCPILRNIYVSCHEEEPVKAEPSELDSTDDGTISRTAITWHSNENEVLQKESETLKTQPLKQQIG</sequence>
<dbReference type="Proteomes" id="UP001141806">
    <property type="component" value="Unassembled WGS sequence"/>
</dbReference>
<keyword evidence="1" id="KW-0175">Coiled coil</keyword>
<dbReference type="OrthoDB" id="2020741at2759"/>
<comment type="caution">
    <text evidence="3">The sequence shown here is derived from an EMBL/GenBank/DDBJ whole genome shotgun (WGS) entry which is preliminary data.</text>
</comment>
<feature type="coiled-coil region" evidence="1">
    <location>
        <begin position="372"/>
        <end position="467"/>
    </location>
</feature>
<feature type="coiled-coil region" evidence="1">
    <location>
        <begin position="256"/>
        <end position="308"/>
    </location>
</feature>
<evidence type="ECO:0000256" key="1">
    <source>
        <dbReference type="SAM" id="Coils"/>
    </source>
</evidence>
<feature type="compositionally biased region" description="Polar residues" evidence="2">
    <location>
        <begin position="560"/>
        <end position="570"/>
    </location>
</feature>